<comment type="caution">
    <text evidence="12">The sequence shown here is derived from an EMBL/GenBank/DDBJ whole genome shotgun (WGS) entry which is preliminary data.</text>
</comment>
<dbReference type="Pfam" id="PF05951">
    <property type="entry name" value="Peptidase_M15_2"/>
    <property type="match status" value="1"/>
</dbReference>
<keyword evidence="3" id="KW-0645">Protease</keyword>
<dbReference type="EMBL" id="NHSF01000015">
    <property type="protein sequence ID" value="MBK5929434.1"/>
    <property type="molecule type" value="Genomic_DNA"/>
</dbReference>
<keyword evidence="13" id="KW-1185">Reference proteome</keyword>
<keyword evidence="7" id="KW-0862">Zinc</keyword>
<keyword evidence="9" id="KW-0961">Cell wall biogenesis/degradation</keyword>
<accession>A0AAJ0UDE5</accession>
<dbReference type="PANTHER" id="PTHR37425:SF1">
    <property type="entry name" value="OUTER MEMBRANE PROTEIN"/>
    <property type="match status" value="1"/>
</dbReference>
<dbReference type="GO" id="GO:0046872">
    <property type="term" value="F:metal ion binding"/>
    <property type="evidence" value="ECO:0007669"/>
    <property type="project" value="UniProtKB-KW"/>
</dbReference>
<comment type="similarity">
    <text evidence="10">Belongs to the peptidase M15 family.</text>
</comment>
<keyword evidence="4" id="KW-0479">Metal-binding</keyword>
<proteinExistence type="inferred from homology"/>
<evidence type="ECO:0000256" key="11">
    <source>
        <dbReference type="ARBA" id="ARBA00093666"/>
    </source>
</evidence>
<dbReference type="CDD" id="cd14844">
    <property type="entry name" value="Zn-DD-carboxypeptidase_like"/>
    <property type="match status" value="1"/>
</dbReference>
<evidence type="ECO:0000313" key="13">
    <source>
        <dbReference type="Proteomes" id="UP001296967"/>
    </source>
</evidence>
<gene>
    <name evidence="12" type="ORF">CCR82_02510</name>
</gene>
<evidence type="ECO:0000256" key="2">
    <source>
        <dbReference type="ARBA" id="ARBA00004776"/>
    </source>
</evidence>
<comment type="pathway">
    <text evidence="2">Cell wall biogenesis; cell wall polysaccharide biosynthesis.</text>
</comment>
<evidence type="ECO:0000256" key="8">
    <source>
        <dbReference type="ARBA" id="ARBA00023049"/>
    </source>
</evidence>
<dbReference type="GO" id="GO:0071555">
    <property type="term" value="P:cell wall organization"/>
    <property type="evidence" value="ECO:0007669"/>
    <property type="project" value="UniProtKB-KW"/>
</dbReference>
<evidence type="ECO:0000256" key="1">
    <source>
        <dbReference type="ARBA" id="ARBA00001947"/>
    </source>
</evidence>
<dbReference type="AlphaFoldDB" id="A0AAJ0UDE5"/>
<keyword evidence="5" id="KW-0732">Signal</keyword>
<dbReference type="InterPro" id="IPR009045">
    <property type="entry name" value="Zn_M74/Hedgehog-like"/>
</dbReference>
<dbReference type="Proteomes" id="UP001296967">
    <property type="component" value="Unassembled WGS sequence"/>
</dbReference>
<dbReference type="InterPro" id="IPR010275">
    <property type="entry name" value="MepK"/>
</dbReference>
<dbReference type="GO" id="GO:0008237">
    <property type="term" value="F:metallopeptidase activity"/>
    <property type="evidence" value="ECO:0007669"/>
    <property type="project" value="UniProtKB-KW"/>
</dbReference>
<name>A0AAJ0UDE5_HALSE</name>
<dbReference type="Gene3D" id="3.30.1380.10">
    <property type="match status" value="1"/>
</dbReference>
<evidence type="ECO:0000256" key="4">
    <source>
        <dbReference type="ARBA" id="ARBA00022723"/>
    </source>
</evidence>
<keyword evidence="8" id="KW-0482">Metalloprotease</keyword>
<organism evidence="12 13">
    <name type="scientific">Halochromatium salexigens</name>
    <name type="common">Chromatium salexigens</name>
    <dbReference type="NCBI Taxonomy" id="49447"/>
    <lineage>
        <taxon>Bacteria</taxon>
        <taxon>Pseudomonadati</taxon>
        <taxon>Pseudomonadota</taxon>
        <taxon>Gammaproteobacteria</taxon>
        <taxon>Chromatiales</taxon>
        <taxon>Chromatiaceae</taxon>
        <taxon>Halochromatium</taxon>
    </lineage>
</organism>
<comment type="cofactor">
    <cofactor evidence="1">
        <name>Zn(2+)</name>
        <dbReference type="ChEBI" id="CHEBI:29105"/>
    </cofactor>
</comment>
<sequence length="186" mass="21162">MLDSRGILVNRRIFLGAALAAASAPAVARSQRRQLDQPRVLSFHHLHTDERLTLTYRQGDHYQRSSLMRLNQFFRDFRTNEVTTIDPKLYDLLFDVKQALGHEDAVFEIVSGYRSPKTNAMLRRTSSGVAKRSLHMSGKALDVRLGDMPTHHIRDIAVRLSRGGVGYYSRSDFVHLDTGNVRQWGA</sequence>
<evidence type="ECO:0000256" key="6">
    <source>
        <dbReference type="ARBA" id="ARBA00022801"/>
    </source>
</evidence>
<reference evidence="12" key="1">
    <citation type="submission" date="2017-05" db="EMBL/GenBank/DDBJ databases">
        <authorList>
            <person name="Imhoff J.F."/>
            <person name="Rahn T."/>
            <person name="Kuenzel S."/>
            <person name="Neulinger S.C."/>
        </authorList>
    </citation>
    <scope>NUCLEOTIDE SEQUENCE</scope>
    <source>
        <strain evidence="12">DSM 4395</strain>
    </source>
</reference>
<keyword evidence="6" id="KW-0378">Hydrolase</keyword>
<evidence type="ECO:0000256" key="10">
    <source>
        <dbReference type="ARBA" id="ARBA00093448"/>
    </source>
</evidence>
<evidence type="ECO:0000313" key="12">
    <source>
        <dbReference type="EMBL" id="MBK5929434.1"/>
    </source>
</evidence>
<protein>
    <recommendedName>
        <fullName evidence="11">Murein endopeptidase K</fullName>
    </recommendedName>
</protein>
<evidence type="ECO:0000256" key="9">
    <source>
        <dbReference type="ARBA" id="ARBA00023316"/>
    </source>
</evidence>
<evidence type="ECO:0000256" key="7">
    <source>
        <dbReference type="ARBA" id="ARBA00022833"/>
    </source>
</evidence>
<dbReference type="PANTHER" id="PTHR37425">
    <property type="match status" value="1"/>
</dbReference>
<evidence type="ECO:0000256" key="5">
    <source>
        <dbReference type="ARBA" id="ARBA00022729"/>
    </source>
</evidence>
<reference evidence="12" key="2">
    <citation type="journal article" date="2020" name="Microorganisms">
        <title>Osmotic Adaptation and Compatible Solute Biosynthesis of Phototrophic Bacteria as Revealed from Genome Analyses.</title>
        <authorList>
            <person name="Imhoff J.F."/>
            <person name="Rahn T."/>
            <person name="Kunzel S."/>
            <person name="Keller A."/>
            <person name="Neulinger S.C."/>
        </authorList>
    </citation>
    <scope>NUCLEOTIDE SEQUENCE</scope>
    <source>
        <strain evidence="12">DSM 4395</strain>
    </source>
</reference>
<dbReference type="SUPFAM" id="SSF55166">
    <property type="entry name" value="Hedgehog/DD-peptidase"/>
    <property type="match status" value="1"/>
</dbReference>
<evidence type="ECO:0000256" key="3">
    <source>
        <dbReference type="ARBA" id="ARBA00022670"/>
    </source>
</evidence>
<dbReference type="GO" id="GO:0006508">
    <property type="term" value="P:proteolysis"/>
    <property type="evidence" value="ECO:0007669"/>
    <property type="project" value="UniProtKB-KW"/>
</dbReference>